<dbReference type="InterPro" id="IPR001343">
    <property type="entry name" value="Hemolysn_Ca-bd"/>
</dbReference>
<organism evidence="7 8">
    <name type="scientific">Marivita lacus</name>
    <dbReference type="NCBI Taxonomy" id="1323742"/>
    <lineage>
        <taxon>Bacteria</taxon>
        <taxon>Pseudomonadati</taxon>
        <taxon>Pseudomonadota</taxon>
        <taxon>Alphaproteobacteria</taxon>
        <taxon>Rhodobacterales</taxon>
        <taxon>Roseobacteraceae</taxon>
        <taxon>Marivita</taxon>
    </lineage>
</organism>
<dbReference type="InterPro" id="IPR050557">
    <property type="entry name" value="RTX_toxin/Mannuronan_C5-epim"/>
</dbReference>
<evidence type="ECO:0000256" key="2">
    <source>
        <dbReference type="ARBA" id="ARBA00004613"/>
    </source>
</evidence>
<evidence type="ECO:0000259" key="6">
    <source>
        <dbReference type="Pfam" id="PF08548"/>
    </source>
</evidence>
<dbReference type="PROSITE" id="PS00330">
    <property type="entry name" value="HEMOLYSIN_CALCIUM"/>
    <property type="match status" value="3"/>
</dbReference>
<dbReference type="InterPro" id="IPR008965">
    <property type="entry name" value="CBM2/CBM3_carb-bd_dom_sf"/>
</dbReference>
<comment type="subcellular location">
    <subcellularLocation>
        <location evidence="2">Secreted</location>
    </subcellularLocation>
</comment>
<dbReference type="InterPro" id="IPR013858">
    <property type="entry name" value="Peptidase_M10B_C"/>
</dbReference>
<dbReference type="InterPro" id="IPR012291">
    <property type="entry name" value="CBM2_carb-bd_dom_sf"/>
</dbReference>
<dbReference type="InterPro" id="IPR011049">
    <property type="entry name" value="Serralysin-like_metalloprot_C"/>
</dbReference>
<evidence type="ECO:0000313" key="8">
    <source>
        <dbReference type="Proteomes" id="UP000645462"/>
    </source>
</evidence>
<sequence>MPEENIMSNYSLQLSTTNVWKNGFIMELTLTNAGPETVIAPFVDLVGTARIVDLWGGDATELDNGMYRINFADQEILPGETARISFKGEGKPDLNLAEVTAEPNPVAPTPDETEPVEQDPTDPAPTQPALDGPTVSVHTDISAQALEAMIRNVDAGTVFQLEAGTYRFDATIDIDRSDVALIGAGSGQTRIELPSNLNKEAFDIGDGARTGDFTLASNVVQGYKILELNAAHSFVAGDFIYLARESTEAFYDSIGDETWRNTDVALRTSIAEVSSVTGNTVTLKDGVHFDFTTSETRVQEIDMAQNVTLGGFEIDYGLGHADPSAFDNRLSGYNRDAVIQVEGTSQLNLFDIVAKDIPSLGVNVALSTYVAADGLTMTGAHNKGSGGNGYALQIRDVYDSSFVNLWDMDMRHSVVFASWRSAADNLVHVTRTDRDINFHGGRDHGNTVWVDESVRDANSDIIAPTLFLNEFGTHYGSVTDADANQTRFGKVIGTRLGDEVQGYDNGSWLDGRGGNDTLTGGSSNDVLIGGDGRDLLTGGAGEDMAIYTGNFSDFRITDLGGGLIQLDDRAGSQSRDAVDVEWAVFDDGALRMSDMAFLDLSAVEGLFGGAGVYVPAAGTSAVAEPKPADVEDQPDTVLVPDQSDESPANAPVLHGTDGKDTFEVSVANTIVHGGKNWDVVKSSVDFTMLDDVEKLELMGTGEIDAIGSGSADLILGNDADNVIRGNEGEDRIWARDGDDVIVGGGGADDLNGGNGADIFRFEHVTDSTVQASDSISDFVSGTDTVELSLIDADSSRDGHQAFQWNGVGAAALWQSDGFLLGDINGDGSADMSINLLGVMIVAQDLML</sequence>
<evidence type="ECO:0000313" key="7">
    <source>
        <dbReference type="EMBL" id="GGC11241.1"/>
    </source>
</evidence>
<proteinExistence type="predicted"/>
<accession>A0ABQ1KXS1</accession>
<comment type="cofactor">
    <cofactor evidence="1">
        <name>Ca(2+)</name>
        <dbReference type="ChEBI" id="CHEBI:29108"/>
    </cofactor>
</comment>
<evidence type="ECO:0000256" key="3">
    <source>
        <dbReference type="ARBA" id="ARBA00022525"/>
    </source>
</evidence>
<dbReference type="SUPFAM" id="SSF51126">
    <property type="entry name" value="Pectin lyase-like"/>
    <property type="match status" value="1"/>
</dbReference>
<dbReference type="Gene3D" id="2.150.10.10">
    <property type="entry name" value="Serralysin-like metalloprotease, C-terminal"/>
    <property type="match status" value="2"/>
</dbReference>
<dbReference type="Pfam" id="PF08548">
    <property type="entry name" value="Peptidase_M10_C"/>
    <property type="match status" value="1"/>
</dbReference>
<dbReference type="PRINTS" id="PR00313">
    <property type="entry name" value="CABNDNGRPT"/>
</dbReference>
<keyword evidence="4" id="KW-0677">Repeat</keyword>
<comment type="caution">
    <text evidence="7">The sequence shown here is derived from an EMBL/GenBank/DDBJ whole genome shotgun (WGS) entry which is preliminary data.</text>
</comment>
<dbReference type="InterPro" id="IPR018511">
    <property type="entry name" value="Hemolysin-typ_Ca-bd_CS"/>
</dbReference>
<dbReference type="PANTHER" id="PTHR38340:SF1">
    <property type="entry name" value="S-LAYER PROTEIN"/>
    <property type="match status" value="1"/>
</dbReference>
<name>A0ABQ1KXS1_9RHOB</name>
<dbReference type="Gene3D" id="2.60.40.290">
    <property type="match status" value="1"/>
</dbReference>
<keyword evidence="8" id="KW-1185">Reference proteome</keyword>
<protein>
    <recommendedName>
        <fullName evidence="6">Peptidase M10 serralysin C-terminal domain-containing protein</fullName>
    </recommendedName>
</protein>
<evidence type="ECO:0000256" key="1">
    <source>
        <dbReference type="ARBA" id="ARBA00001913"/>
    </source>
</evidence>
<keyword evidence="3" id="KW-0964">Secreted</keyword>
<evidence type="ECO:0000256" key="5">
    <source>
        <dbReference type="SAM" id="MobiDB-lite"/>
    </source>
</evidence>
<dbReference type="SUPFAM" id="SSF49384">
    <property type="entry name" value="Carbohydrate-binding domain"/>
    <property type="match status" value="1"/>
</dbReference>
<dbReference type="InterPro" id="IPR011050">
    <property type="entry name" value="Pectin_lyase_fold/virulence"/>
</dbReference>
<feature type="domain" description="Peptidase M10 serralysin C-terminal" evidence="6">
    <location>
        <begin position="738"/>
        <end position="846"/>
    </location>
</feature>
<reference evidence="8" key="1">
    <citation type="journal article" date="2019" name="Int. J. Syst. Evol. Microbiol.">
        <title>The Global Catalogue of Microorganisms (GCM) 10K type strain sequencing project: providing services to taxonomists for standard genome sequencing and annotation.</title>
        <authorList>
            <consortium name="The Broad Institute Genomics Platform"/>
            <consortium name="The Broad Institute Genome Sequencing Center for Infectious Disease"/>
            <person name="Wu L."/>
            <person name="Ma J."/>
        </authorList>
    </citation>
    <scope>NUCLEOTIDE SEQUENCE [LARGE SCALE GENOMIC DNA]</scope>
    <source>
        <strain evidence="8">CGMCC 1.12478</strain>
    </source>
</reference>
<evidence type="ECO:0000256" key="4">
    <source>
        <dbReference type="ARBA" id="ARBA00022737"/>
    </source>
</evidence>
<dbReference type="Pfam" id="PF00353">
    <property type="entry name" value="HemolysinCabind"/>
    <property type="match status" value="1"/>
</dbReference>
<dbReference type="EMBL" id="BMFC01000008">
    <property type="protein sequence ID" value="GGC11241.1"/>
    <property type="molecule type" value="Genomic_DNA"/>
</dbReference>
<dbReference type="SUPFAM" id="SSF51120">
    <property type="entry name" value="beta-Roll"/>
    <property type="match status" value="2"/>
</dbReference>
<dbReference type="PANTHER" id="PTHR38340">
    <property type="entry name" value="S-LAYER PROTEIN"/>
    <property type="match status" value="1"/>
</dbReference>
<gene>
    <name evidence="7" type="ORF">GCM10011363_29880</name>
</gene>
<feature type="region of interest" description="Disordered" evidence="5">
    <location>
        <begin position="101"/>
        <end position="133"/>
    </location>
</feature>
<dbReference type="Proteomes" id="UP000645462">
    <property type="component" value="Unassembled WGS sequence"/>
</dbReference>
<feature type="compositionally biased region" description="Acidic residues" evidence="5">
    <location>
        <begin position="111"/>
        <end position="120"/>
    </location>
</feature>